<comment type="caution">
    <text evidence="2">The sequence shown here is derived from an EMBL/GenBank/DDBJ whole genome shotgun (WGS) entry which is preliminary data.</text>
</comment>
<accession>A0A3L9MF09</accession>
<gene>
    <name evidence="2" type="ORF">EAH69_05045</name>
</gene>
<reference evidence="2 3" key="1">
    <citation type="submission" date="2018-10" db="EMBL/GenBank/DDBJ databases">
        <authorList>
            <person name="Chen X."/>
        </authorList>
    </citation>
    <scope>NUCLEOTIDE SEQUENCE [LARGE SCALE GENOMIC DNA]</scope>
    <source>
        <strain evidence="2 3">YIM 102668</strain>
    </source>
</reference>
<feature type="chain" id="PRO_5018035249" description="Lipoprotein" evidence="1">
    <location>
        <begin position="22"/>
        <end position="153"/>
    </location>
</feature>
<keyword evidence="1" id="KW-0732">Signal</keyword>
<protein>
    <recommendedName>
        <fullName evidence="4">Lipoprotein</fullName>
    </recommendedName>
</protein>
<sequence>MKRIMLLLVMLSLQSCISVKISNDKFDKKQYENVRNTNLTASGTYFENGNVDKDWSNQNSNNSTQASFRDASGISFIKLKANKNVSVQFHHLVKLEGKIKFEVINSKNEVVFERDLNNSIEENFNLELNSGEYVIRWEAKNANGFYFLEWKQK</sequence>
<feature type="signal peptide" evidence="1">
    <location>
        <begin position="1"/>
        <end position="21"/>
    </location>
</feature>
<evidence type="ECO:0000313" key="2">
    <source>
        <dbReference type="EMBL" id="RLZ11415.1"/>
    </source>
</evidence>
<dbReference type="Proteomes" id="UP000275348">
    <property type="component" value="Unassembled WGS sequence"/>
</dbReference>
<dbReference type="OrthoDB" id="1442970at2"/>
<name>A0A3L9MF09_9FLAO</name>
<organism evidence="2 3">
    <name type="scientific">Faecalibacter macacae</name>
    <dbReference type="NCBI Taxonomy" id="1859289"/>
    <lineage>
        <taxon>Bacteria</taxon>
        <taxon>Pseudomonadati</taxon>
        <taxon>Bacteroidota</taxon>
        <taxon>Flavobacteriia</taxon>
        <taxon>Flavobacteriales</taxon>
        <taxon>Weeksellaceae</taxon>
        <taxon>Faecalibacter</taxon>
    </lineage>
</organism>
<evidence type="ECO:0000256" key="1">
    <source>
        <dbReference type="SAM" id="SignalP"/>
    </source>
</evidence>
<evidence type="ECO:0000313" key="3">
    <source>
        <dbReference type="Proteomes" id="UP000275348"/>
    </source>
</evidence>
<proteinExistence type="predicted"/>
<dbReference type="EMBL" id="RDOJ01000005">
    <property type="protein sequence ID" value="RLZ11415.1"/>
    <property type="molecule type" value="Genomic_DNA"/>
</dbReference>
<dbReference type="RefSeq" id="WP_121934097.1">
    <property type="nucleotide sequence ID" value="NZ_RDOJ01000005.1"/>
</dbReference>
<dbReference type="PROSITE" id="PS51257">
    <property type="entry name" value="PROKAR_LIPOPROTEIN"/>
    <property type="match status" value="1"/>
</dbReference>
<keyword evidence="3" id="KW-1185">Reference proteome</keyword>
<evidence type="ECO:0008006" key="4">
    <source>
        <dbReference type="Google" id="ProtNLM"/>
    </source>
</evidence>
<dbReference type="AlphaFoldDB" id="A0A3L9MF09"/>